<evidence type="ECO:0000259" key="9">
    <source>
        <dbReference type="Pfam" id="PF00370"/>
    </source>
</evidence>
<evidence type="ECO:0000256" key="7">
    <source>
        <dbReference type="HAMAP-Rule" id="MF_00186"/>
    </source>
</evidence>
<keyword evidence="6 7" id="KW-0067">ATP-binding</keyword>
<accession>A0ABV4TYD8</accession>
<reference evidence="11 12" key="1">
    <citation type="submission" date="2024-08" db="EMBL/GenBank/DDBJ databases">
        <title>Whole-genome sequencing of halo(alkali)philic microorganisms from hypersaline lakes.</title>
        <authorList>
            <person name="Sorokin D.Y."/>
            <person name="Merkel A.Y."/>
            <person name="Messina E."/>
            <person name="Yakimov M."/>
        </authorList>
    </citation>
    <scope>NUCLEOTIDE SEQUENCE [LARGE SCALE GENOMIC DNA]</scope>
    <source>
        <strain evidence="11 12">Cl-TMA</strain>
    </source>
</reference>
<dbReference type="CDD" id="cd07786">
    <property type="entry name" value="FGGY_EcGK_like"/>
    <property type="match status" value="1"/>
</dbReference>
<evidence type="ECO:0000256" key="1">
    <source>
        <dbReference type="ARBA" id="ARBA00009156"/>
    </source>
</evidence>
<evidence type="ECO:0000256" key="8">
    <source>
        <dbReference type="RuleBase" id="RU003733"/>
    </source>
</evidence>
<keyword evidence="4 7" id="KW-0418">Kinase</keyword>
<dbReference type="InterPro" id="IPR018484">
    <property type="entry name" value="FGGY_N"/>
</dbReference>
<evidence type="ECO:0000313" key="11">
    <source>
        <dbReference type="EMBL" id="MFA9461619.1"/>
    </source>
</evidence>
<dbReference type="GO" id="GO:0004370">
    <property type="term" value="F:glycerol kinase activity"/>
    <property type="evidence" value="ECO:0007669"/>
    <property type="project" value="UniProtKB-EC"/>
</dbReference>
<feature type="binding site" evidence="7">
    <location>
        <position position="410"/>
    </location>
    <ligand>
        <name>ADP</name>
        <dbReference type="ChEBI" id="CHEBI:456216"/>
    </ligand>
</feature>
<dbReference type="InterPro" id="IPR018485">
    <property type="entry name" value="FGGY_C"/>
</dbReference>
<feature type="binding site" evidence="7">
    <location>
        <position position="83"/>
    </location>
    <ligand>
        <name>glycerol</name>
        <dbReference type="ChEBI" id="CHEBI:17754"/>
    </ligand>
</feature>
<feature type="binding site" evidence="7">
    <location>
        <position position="134"/>
    </location>
    <ligand>
        <name>glycerol</name>
        <dbReference type="ChEBI" id="CHEBI:17754"/>
    </ligand>
</feature>
<proteinExistence type="inferred from homology"/>
<keyword evidence="2 7" id="KW-0808">Transferase</keyword>
<dbReference type="EMBL" id="JBGUAW010000008">
    <property type="protein sequence ID" value="MFA9461619.1"/>
    <property type="molecule type" value="Genomic_DNA"/>
</dbReference>
<feature type="binding site" evidence="7">
    <location>
        <position position="13"/>
    </location>
    <ligand>
        <name>ATP</name>
        <dbReference type="ChEBI" id="CHEBI:30616"/>
    </ligand>
</feature>
<dbReference type="InterPro" id="IPR005999">
    <property type="entry name" value="Glycerol_kin"/>
</dbReference>
<comment type="function">
    <text evidence="7">Key enzyme in the regulation of glycerol uptake and metabolism. Catalyzes the phosphorylation of glycerol to yield sn-glycerol 3-phosphate.</text>
</comment>
<feature type="binding site" evidence="7">
    <location>
        <position position="309"/>
    </location>
    <ligand>
        <name>ADP</name>
        <dbReference type="ChEBI" id="CHEBI:456216"/>
    </ligand>
</feature>
<keyword evidence="3 7" id="KW-0547">Nucleotide-binding</keyword>
<keyword evidence="5 7" id="KW-0319">Glycerol metabolism</keyword>
<feature type="binding site" evidence="7">
    <location>
        <position position="82"/>
    </location>
    <ligand>
        <name>sn-glycerol 3-phosphate</name>
        <dbReference type="ChEBI" id="CHEBI:57597"/>
    </ligand>
</feature>
<feature type="binding site" evidence="7">
    <location>
        <position position="12"/>
    </location>
    <ligand>
        <name>ADP</name>
        <dbReference type="ChEBI" id="CHEBI:456216"/>
    </ligand>
</feature>
<comment type="pathway">
    <text evidence="7">Polyol metabolism; glycerol degradation via glycerol kinase pathway; sn-glycerol 3-phosphate from glycerol: step 1/1.</text>
</comment>
<feature type="binding site" evidence="7">
    <location>
        <position position="134"/>
    </location>
    <ligand>
        <name>sn-glycerol 3-phosphate</name>
        <dbReference type="ChEBI" id="CHEBI:57597"/>
    </ligand>
</feature>
<dbReference type="Gene3D" id="3.30.420.40">
    <property type="match status" value="2"/>
</dbReference>
<comment type="caution">
    <text evidence="7">Lacks conserved residue(s) required for the propagation of feature annotation.</text>
</comment>
<dbReference type="PANTHER" id="PTHR10196:SF69">
    <property type="entry name" value="GLYCEROL KINASE"/>
    <property type="match status" value="1"/>
</dbReference>
<feature type="binding site" evidence="7">
    <location>
        <position position="414"/>
    </location>
    <ligand>
        <name>ADP</name>
        <dbReference type="ChEBI" id="CHEBI:456216"/>
    </ligand>
</feature>
<feature type="binding site" evidence="7">
    <location>
        <position position="309"/>
    </location>
    <ligand>
        <name>ATP</name>
        <dbReference type="ChEBI" id="CHEBI:30616"/>
    </ligand>
</feature>
<dbReference type="NCBIfam" id="TIGR01311">
    <property type="entry name" value="glycerol_kin"/>
    <property type="match status" value="1"/>
</dbReference>
<feature type="binding site" evidence="7">
    <location>
        <position position="266"/>
    </location>
    <ligand>
        <name>ATP</name>
        <dbReference type="ChEBI" id="CHEBI:30616"/>
    </ligand>
</feature>
<comment type="caution">
    <text evidence="11">The sequence shown here is derived from an EMBL/GenBank/DDBJ whole genome shotgun (WGS) entry which is preliminary data.</text>
</comment>
<evidence type="ECO:0000256" key="5">
    <source>
        <dbReference type="ARBA" id="ARBA00022798"/>
    </source>
</evidence>
<protein>
    <recommendedName>
        <fullName evidence="7">Glycerol kinase</fullName>
        <ecNumber evidence="7">2.7.1.30</ecNumber>
    </recommendedName>
    <alternativeName>
        <fullName evidence="7">ATP:glycerol 3-phosphotransferase</fullName>
    </alternativeName>
    <alternativeName>
        <fullName evidence="7">Glycerokinase</fullName>
        <shortName evidence="7">GK</shortName>
    </alternativeName>
</protein>
<comment type="catalytic activity">
    <reaction evidence="7">
        <text>glycerol + ATP = sn-glycerol 3-phosphate + ADP + H(+)</text>
        <dbReference type="Rhea" id="RHEA:21644"/>
        <dbReference type="ChEBI" id="CHEBI:15378"/>
        <dbReference type="ChEBI" id="CHEBI:17754"/>
        <dbReference type="ChEBI" id="CHEBI:30616"/>
        <dbReference type="ChEBI" id="CHEBI:57597"/>
        <dbReference type="ChEBI" id="CHEBI:456216"/>
        <dbReference type="EC" id="2.7.1.30"/>
    </reaction>
</comment>
<feature type="binding site" evidence="7">
    <location>
        <position position="12"/>
    </location>
    <ligand>
        <name>ATP</name>
        <dbReference type="ChEBI" id="CHEBI:30616"/>
    </ligand>
</feature>
<name>A0ABV4TYD8_9GAMM</name>
<dbReference type="NCBIfam" id="NF000756">
    <property type="entry name" value="PRK00047.1"/>
    <property type="match status" value="1"/>
</dbReference>
<dbReference type="PIRSF" id="PIRSF000538">
    <property type="entry name" value="GlpK"/>
    <property type="match status" value="1"/>
</dbReference>
<dbReference type="InterPro" id="IPR018483">
    <property type="entry name" value="Carb_kinase_FGGY_CS"/>
</dbReference>
<dbReference type="Proteomes" id="UP001575181">
    <property type="component" value="Unassembled WGS sequence"/>
</dbReference>
<evidence type="ECO:0000313" key="12">
    <source>
        <dbReference type="Proteomes" id="UP001575181"/>
    </source>
</evidence>
<evidence type="ECO:0000259" key="10">
    <source>
        <dbReference type="Pfam" id="PF02782"/>
    </source>
</evidence>
<organism evidence="11 12">
    <name type="scientific">Thiohalorhabdus methylotrophus</name>
    <dbReference type="NCBI Taxonomy" id="3242694"/>
    <lineage>
        <taxon>Bacteria</taxon>
        <taxon>Pseudomonadati</taxon>
        <taxon>Pseudomonadota</taxon>
        <taxon>Gammaproteobacteria</taxon>
        <taxon>Thiohalorhabdales</taxon>
        <taxon>Thiohalorhabdaceae</taxon>
        <taxon>Thiohalorhabdus</taxon>
    </lineage>
</organism>
<evidence type="ECO:0000256" key="4">
    <source>
        <dbReference type="ARBA" id="ARBA00022777"/>
    </source>
</evidence>
<dbReference type="InterPro" id="IPR043129">
    <property type="entry name" value="ATPase_NBD"/>
</dbReference>
<dbReference type="PROSITE" id="PS00445">
    <property type="entry name" value="FGGY_KINASES_2"/>
    <property type="match status" value="1"/>
</dbReference>
<feature type="domain" description="Carbohydrate kinase FGGY N-terminal" evidence="9">
    <location>
        <begin position="4"/>
        <end position="249"/>
    </location>
</feature>
<evidence type="ECO:0000256" key="3">
    <source>
        <dbReference type="ARBA" id="ARBA00022741"/>
    </source>
</evidence>
<dbReference type="InterPro" id="IPR000577">
    <property type="entry name" value="Carb_kinase_FGGY"/>
</dbReference>
<feature type="binding site" evidence="7">
    <location>
        <position position="313"/>
    </location>
    <ligand>
        <name>ATP</name>
        <dbReference type="ChEBI" id="CHEBI:30616"/>
    </ligand>
</feature>
<dbReference type="PANTHER" id="PTHR10196">
    <property type="entry name" value="SUGAR KINASE"/>
    <property type="match status" value="1"/>
</dbReference>
<dbReference type="Pfam" id="PF02782">
    <property type="entry name" value="FGGY_C"/>
    <property type="match status" value="1"/>
</dbReference>
<dbReference type="SUPFAM" id="SSF53067">
    <property type="entry name" value="Actin-like ATPase domain"/>
    <property type="match status" value="2"/>
</dbReference>
<keyword evidence="12" id="KW-1185">Reference proteome</keyword>
<gene>
    <name evidence="7 11" type="primary">glpK</name>
    <name evidence="11" type="ORF">ACERLL_12375</name>
</gene>
<feature type="binding site" evidence="7">
    <location>
        <position position="266"/>
    </location>
    <ligand>
        <name>ADP</name>
        <dbReference type="ChEBI" id="CHEBI:456216"/>
    </ligand>
</feature>
<feature type="domain" description="Carbohydrate kinase FGGY C-terminal" evidence="10">
    <location>
        <begin position="261"/>
        <end position="448"/>
    </location>
</feature>
<feature type="binding site" evidence="7">
    <location>
        <position position="244"/>
    </location>
    <ligand>
        <name>glycerol</name>
        <dbReference type="ChEBI" id="CHEBI:17754"/>
    </ligand>
</feature>
<feature type="binding site" evidence="7">
    <location>
        <position position="82"/>
    </location>
    <ligand>
        <name>glycerol</name>
        <dbReference type="ChEBI" id="CHEBI:17754"/>
    </ligand>
</feature>
<feature type="binding site" evidence="7">
    <location>
        <position position="12"/>
    </location>
    <ligand>
        <name>sn-glycerol 3-phosphate</name>
        <dbReference type="ChEBI" id="CHEBI:57597"/>
    </ligand>
</feature>
<dbReference type="RefSeq" id="WP_373656403.1">
    <property type="nucleotide sequence ID" value="NZ_JBGUAW010000008.1"/>
</dbReference>
<comment type="similarity">
    <text evidence="1 7 8">Belongs to the FGGY kinase family.</text>
</comment>
<feature type="binding site" evidence="7">
    <location>
        <position position="244"/>
    </location>
    <ligand>
        <name>sn-glycerol 3-phosphate</name>
        <dbReference type="ChEBI" id="CHEBI:57597"/>
    </ligand>
</feature>
<dbReference type="HAMAP" id="MF_00186">
    <property type="entry name" value="Glycerol_kin"/>
    <property type="match status" value="1"/>
</dbReference>
<evidence type="ECO:0000256" key="6">
    <source>
        <dbReference type="ARBA" id="ARBA00022840"/>
    </source>
</evidence>
<feature type="binding site" evidence="7">
    <location>
        <position position="83"/>
    </location>
    <ligand>
        <name>sn-glycerol 3-phosphate</name>
        <dbReference type="ChEBI" id="CHEBI:57597"/>
    </ligand>
</feature>
<feature type="binding site" evidence="7">
    <location>
        <position position="410"/>
    </location>
    <ligand>
        <name>ATP</name>
        <dbReference type="ChEBI" id="CHEBI:30616"/>
    </ligand>
</feature>
<dbReference type="EC" id="2.7.1.30" evidence="7"/>
<feature type="binding site" evidence="7">
    <location>
        <position position="245"/>
    </location>
    <ligand>
        <name>glycerol</name>
        <dbReference type="ChEBI" id="CHEBI:17754"/>
    </ligand>
</feature>
<evidence type="ECO:0000256" key="2">
    <source>
        <dbReference type="ARBA" id="ARBA00022679"/>
    </source>
</evidence>
<comment type="activity regulation">
    <text evidence="7">Inhibited by fructose 1,6-bisphosphate (FBP).</text>
</comment>
<dbReference type="Pfam" id="PF00370">
    <property type="entry name" value="FGGY_N"/>
    <property type="match status" value="1"/>
</dbReference>
<sequence length="498" mass="53822">MSRVILALDQGTTGSTALVFDRRGEAVGRAYQELIQSYPHPGWVEHDPEEIWRGSLRVMAAALANAGVAGRDVAAIGITNQRETTVVWDRASGAPVHPAIVWQSRQTAGICQELQEAGLEPFFRERTGLVVDAYFSGTKIRWILDRYPEARRKAEAGEVLFGTVETWLLWKLTGGAVHATEPTNASRTLLYNIHRREWDPELLEALRVPAAMLPEVRPSAGELGRTVALEGLPSGIPIAGMAGDQQAALYAQQCWEPGQAKNTYGTGSFVLMNMGDRHPISSHGLLTTLCCDADGRPAYALEGAVFVTGAAVQWLRDGLGIVEDASETEALAASLADNEGVYLVPAFAGLGAPYWDMEARAALLGMTRGTGRAHLARAALESMAYQTRDVMDAMNADAETPVAELRVDGGASANNLLMQFQADILGVPVDRPRLVETTAAGSAFLAGLSVGFWSGTRELAGARSRERLFEPRMEAAERERLYSGWREAVARIRHGPSS</sequence>